<dbReference type="PANTHER" id="PTHR47526:SF3">
    <property type="entry name" value="PHD-TYPE DOMAIN-CONTAINING PROTEIN"/>
    <property type="match status" value="1"/>
</dbReference>
<dbReference type="Pfam" id="PF09588">
    <property type="entry name" value="YqaJ"/>
    <property type="match status" value="1"/>
</dbReference>
<keyword evidence="1" id="KW-0862">Zinc</keyword>
<dbReference type="PROSITE" id="PS50966">
    <property type="entry name" value="ZF_SWIM"/>
    <property type="match status" value="1"/>
</dbReference>
<dbReference type="InterPro" id="IPR007527">
    <property type="entry name" value="Znf_SWIM"/>
</dbReference>
<dbReference type="CDD" id="cd22343">
    <property type="entry name" value="PDDEXK_lambda_exonuclease-like"/>
    <property type="match status" value="1"/>
</dbReference>
<evidence type="ECO:0000259" key="2">
    <source>
        <dbReference type="PROSITE" id="PS50966"/>
    </source>
</evidence>
<keyword evidence="1" id="KW-0863">Zinc-finger</keyword>
<dbReference type="InterPro" id="IPR019080">
    <property type="entry name" value="YqaJ_viral_recombinase"/>
</dbReference>
<name>A0ABN8R337_9CNID</name>
<comment type="caution">
    <text evidence="3">The sequence shown here is derived from an EMBL/GenBank/DDBJ whole genome shotgun (WGS) entry which is preliminary data.</text>
</comment>
<evidence type="ECO:0000313" key="4">
    <source>
        <dbReference type="Proteomes" id="UP001159405"/>
    </source>
</evidence>
<organism evidence="3 4">
    <name type="scientific">Porites lobata</name>
    <dbReference type="NCBI Taxonomy" id="104759"/>
    <lineage>
        <taxon>Eukaryota</taxon>
        <taxon>Metazoa</taxon>
        <taxon>Cnidaria</taxon>
        <taxon>Anthozoa</taxon>
        <taxon>Hexacorallia</taxon>
        <taxon>Scleractinia</taxon>
        <taxon>Fungiina</taxon>
        <taxon>Poritidae</taxon>
        <taxon>Porites</taxon>
    </lineage>
</organism>
<feature type="non-terminal residue" evidence="3">
    <location>
        <position position="1"/>
    </location>
</feature>
<dbReference type="Gene3D" id="3.90.320.10">
    <property type="match status" value="1"/>
</dbReference>
<evidence type="ECO:0000313" key="3">
    <source>
        <dbReference type="EMBL" id="CAH3172786.1"/>
    </source>
</evidence>
<accession>A0ABN8R337</accession>
<reference evidence="3 4" key="1">
    <citation type="submission" date="2022-05" db="EMBL/GenBank/DDBJ databases">
        <authorList>
            <consortium name="Genoscope - CEA"/>
            <person name="William W."/>
        </authorList>
    </citation>
    <scope>NUCLEOTIDE SEQUENCE [LARGE SCALE GENOMIC DNA]</scope>
</reference>
<keyword evidence="4" id="KW-1185">Reference proteome</keyword>
<gene>
    <name evidence="3" type="ORF">PLOB_00013218</name>
</gene>
<dbReference type="InterPro" id="IPR011604">
    <property type="entry name" value="PDDEXK-like_dom_sf"/>
</dbReference>
<dbReference type="Proteomes" id="UP001159405">
    <property type="component" value="Unassembled WGS sequence"/>
</dbReference>
<dbReference type="InterPro" id="IPR011335">
    <property type="entry name" value="Restrct_endonuc-II-like"/>
</dbReference>
<dbReference type="SUPFAM" id="SSF52980">
    <property type="entry name" value="Restriction endonuclease-like"/>
    <property type="match status" value="1"/>
</dbReference>
<sequence>EYIRSGKDKQIIDPDPHKIYSHRKQKQGTSSELVKESTAAAEFPTTGWGTSLEKMPMFTRLQMNHHVLKSRKTIGNIDHHTVPTGLVKARRFLDDEYLEDIECASDSKYFFFKGKCCHSFRKNDPPHNLKIALCILSGEVDSALCSCVAGKSGFCNHVLASMFKMCKFTLFSCNSTKDLMEEQDQQSSLTCTSQLQQWHKKGTGKNIAPQPVMEGEVTKTKDEEFRLRSGIKSLVYDARMKTTHNVAAEQKLKEQLKQIDPNMGLSQMASEQIDQTHTRLVETKFGKCQVGCFLSYQVSLTEAHFEATASIYCVPRLSQVTKNQALTYPRFPLRDINEMALPDNLSENDNKLIQSLKLEENELNDLETQTRKQAEYDREIMTLFNPKLVSSKQLERGKKFESVALREYEKYMFNKSTPVKVLPCGLVVSKGCPILGATPDARVVDFDYFGIAEVNCAYTKHHVMPLDACTDEKIFMKQTGDRECKLKEDHPYYAQVQGQMAVTRAKWCDFIVYTSKGIYVQRIPFDPVFWAGLEQKLLSYYFTYIHTYILY</sequence>
<dbReference type="PANTHER" id="PTHR47526">
    <property type="entry name" value="ATP-DEPENDENT DNA HELICASE"/>
    <property type="match status" value="1"/>
</dbReference>
<keyword evidence="1" id="KW-0479">Metal-binding</keyword>
<proteinExistence type="predicted"/>
<dbReference type="EMBL" id="CALNXK010000176">
    <property type="protein sequence ID" value="CAH3172786.1"/>
    <property type="molecule type" value="Genomic_DNA"/>
</dbReference>
<evidence type="ECO:0000256" key="1">
    <source>
        <dbReference type="PROSITE-ProRule" id="PRU00325"/>
    </source>
</evidence>
<protein>
    <recommendedName>
        <fullName evidence="2">SWIM-type domain-containing protein</fullName>
    </recommendedName>
</protein>
<feature type="domain" description="SWIM-type" evidence="2">
    <location>
        <begin position="129"/>
        <end position="166"/>
    </location>
</feature>